<feature type="compositionally biased region" description="Polar residues" evidence="1">
    <location>
        <begin position="713"/>
        <end position="737"/>
    </location>
</feature>
<dbReference type="GO" id="GO:0005739">
    <property type="term" value="C:mitochondrion"/>
    <property type="evidence" value="ECO:0007669"/>
    <property type="project" value="TreeGrafter"/>
</dbReference>
<dbReference type="GO" id="GO:0016559">
    <property type="term" value="P:peroxisome fission"/>
    <property type="evidence" value="ECO:0007669"/>
    <property type="project" value="TreeGrafter"/>
</dbReference>
<keyword evidence="4" id="KW-1185">Reference proteome</keyword>
<dbReference type="Proteomes" id="UP001321749">
    <property type="component" value="Unassembled WGS sequence"/>
</dbReference>
<evidence type="ECO:0000256" key="1">
    <source>
        <dbReference type="SAM" id="MobiDB-lite"/>
    </source>
</evidence>
<feature type="compositionally biased region" description="Low complexity" evidence="1">
    <location>
        <begin position="743"/>
        <end position="763"/>
    </location>
</feature>
<dbReference type="Gene3D" id="3.40.50.300">
    <property type="entry name" value="P-loop containing nucleotide triphosphate hydrolases"/>
    <property type="match status" value="1"/>
</dbReference>
<dbReference type="GO" id="GO:0000266">
    <property type="term" value="P:mitochondrial fission"/>
    <property type="evidence" value="ECO:0007669"/>
    <property type="project" value="TreeGrafter"/>
</dbReference>
<dbReference type="InterPro" id="IPR027417">
    <property type="entry name" value="P-loop_NTPase"/>
</dbReference>
<feature type="domain" description="GED" evidence="2">
    <location>
        <begin position="552"/>
        <end position="643"/>
    </location>
</feature>
<dbReference type="GO" id="GO:0008017">
    <property type="term" value="F:microtubule binding"/>
    <property type="evidence" value="ECO:0007669"/>
    <property type="project" value="TreeGrafter"/>
</dbReference>
<gene>
    <name evidence="3" type="ORF">QBC42DRAFT_289272</name>
</gene>
<feature type="region of interest" description="Disordered" evidence="1">
    <location>
        <begin position="819"/>
        <end position="869"/>
    </location>
</feature>
<dbReference type="GO" id="GO:0048312">
    <property type="term" value="P:intracellular distribution of mitochondria"/>
    <property type="evidence" value="ECO:0007669"/>
    <property type="project" value="TreeGrafter"/>
</dbReference>
<sequence length="886" mass="94449">MPAHRTQVNPRQGAKMLVQSDAHPGSAATDANAADQLATLFATLENANAYQLNQSLLPPRIVAVGAASVENRYLLEAISRLPFLAGAKTLRVEVSGSDEAPRSTLLDQDGPSDNGAAKQQVETAEQYLGRENSINLVVISAPRDMFAVRKVIQKVKEHDPQLERTVGVVVESDDVEDEAPSNDYFVKLALNQDSAAKLTLGWYVLASLPGKDVSTPELELDVTTSELFKCGPWTAIQPQNRGIDNLRAKLTTILLAQTLQTLPRVVAQIKQAITQQEIRLSELGDHRTHWASIRSNFQDLAREALRGQYVNPFFGGLYQSSSDASYEDRRIKKFRALVKDLNRAFSYVMHTRGHRRHILLNAGGDSGDELEEDRNETPGPPNYLAPLVDLYVARHPDPIPLHEVEGELENIAPENQGTVFAGSVHDILTLSLFRDQIQPWQSIANRHIGLITHFAKRFAVKLLSHVAGCDVKAGEGLVKAYLDPFFDRKAVELSAKLDELLYHYQHGYDLQQLDTTIPGPLDQAADDHPPGEHRHTFVVRDDSSRCSSAGTARSIVESMAAYYTMSLKVFIDNVVVLGVENCLIRDIPNILSQDTVGMSDKDWQKLISEMRGQVQKDVGQLQKALAISQRIQLSYSTTSGISTDIPLRRPAANPPSRTRLSGSSRASLSPAPSASAPASGQLLLTGSASTGQAAKSETSQSSSALAVPRDSGRPSSNSAVATVPSTSDPVCQASSAPSGLAFGPKSSTAVVSSSVPSPTGPKTNPGHVACVAAGIVSTNASSGGEGSADFAGALPPSGSLFGSQSAAIVRPLFGSAPASNPATTATLSTKSVPASEAPLNATSSPFGAPPKSDANKFGSSAVKSDTSSLGTSVQVYSVDLVAAKTR</sequence>
<feature type="compositionally biased region" description="Low complexity" evidence="1">
    <location>
        <begin position="656"/>
        <end position="684"/>
    </location>
</feature>
<evidence type="ECO:0000313" key="3">
    <source>
        <dbReference type="EMBL" id="KAK4459658.1"/>
    </source>
</evidence>
<evidence type="ECO:0000259" key="2">
    <source>
        <dbReference type="PROSITE" id="PS51388"/>
    </source>
</evidence>
<name>A0AAV9HJ18_9PEZI</name>
<comment type="caution">
    <text evidence="3">The sequence shown here is derived from an EMBL/GenBank/DDBJ whole genome shotgun (WGS) entry which is preliminary data.</text>
</comment>
<feature type="compositionally biased region" description="Low complexity" evidence="1">
    <location>
        <begin position="819"/>
        <end position="829"/>
    </location>
</feature>
<organism evidence="3 4">
    <name type="scientific">Cladorrhinum samala</name>
    <dbReference type="NCBI Taxonomy" id="585594"/>
    <lineage>
        <taxon>Eukaryota</taxon>
        <taxon>Fungi</taxon>
        <taxon>Dikarya</taxon>
        <taxon>Ascomycota</taxon>
        <taxon>Pezizomycotina</taxon>
        <taxon>Sordariomycetes</taxon>
        <taxon>Sordariomycetidae</taxon>
        <taxon>Sordariales</taxon>
        <taxon>Podosporaceae</taxon>
        <taxon>Cladorrhinum</taxon>
    </lineage>
</organism>
<feature type="region of interest" description="Disordered" evidence="1">
    <location>
        <begin position="95"/>
        <end position="117"/>
    </location>
</feature>
<dbReference type="GO" id="GO:0003924">
    <property type="term" value="F:GTPase activity"/>
    <property type="evidence" value="ECO:0007669"/>
    <property type="project" value="TreeGrafter"/>
</dbReference>
<dbReference type="InterPro" id="IPR020850">
    <property type="entry name" value="GED_dom"/>
</dbReference>
<protein>
    <recommendedName>
        <fullName evidence="2">GED domain-containing protein</fullName>
    </recommendedName>
</protein>
<reference evidence="3" key="2">
    <citation type="submission" date="2023-06" db="EMBL/GenBank/DDBJ databases">
        <authorList>
            <consortium name="Lawrence Berkeley National Laboratory"/>
            <person name="Mondo S.J."/>
            <person name="Hensen N."/>
            <person name="Bonometti L."/>
            <person name="Westerberg I."/>
            <person name="Brannstrom I.O."/>
            <person name="Guillou S."/>
            <person name="Cros-Aarteil S."/>
            <person name="Calhoun S."/>
            <person name="Haridas S."/>
            <person name="Kuo A."/>
            <person name="Pangilinan J."/>
            <person name="Riley R."/>
            <person name="Labutti K."/>
            <person name="Andreopoulos B."/>
            <person name="Lipzen A."/>
            <person name="Chen C."/>
            <person name="Yanf M."/>
            <person name="Daum C."/>
            <person name="Ng V."/>
            <person name="Clum A."/>
            <person name="Steindorff A."/>
            <person name="Ohm R."/>
            <person name="Martin F."/>
            <person name="Silar P."/>
            <person name="Natvig D."/>
            <person name="Lalanne C."/>
            <person name="Gautier V."/>
            <person name="Ament-Velasquez S.L."/>
            <person name="Kruys A."/>
            <person name="Hutchinson M.I."/>
            <person name="Powell A.J."/>
            <person name="Barry K."/>
            <person name="Miller A.N."/>
            <person name="Grigoriev I.V."/>
            <person name="Debuchy R."/>
            <person name="Gladieux P."/>
            <person name="Thoren M.H."/>
            <person name="Johannesson H."/>
        </authorList>
    </citation>
    <scope>NUCLEOTIDE SEQUENCE</scope>
    <source>
        <strain evidence="3">PSN324</strain>
    </source>
</reference>
<feature type="compositionally biased region" description="Polar residues" evidence="1">
    <location>
        <begin position="857"/>
        <end position="869"/>
    </location>
</feature>
<feature type="compositionally biased region" description="Polar residues" evidence="1">
    <location>
        <begin position="686"/>
        <end position="704"/>
    </location>
</feature>
<reference evidence="3" key="1">
    <citation type="journal article" date="2023" name="Mol. Phylogenet. Evol.">
        <title>Genome-scale phylogeny and comparative genomics of the fungal order Sordariales.</title>
        <authorList>
            <person name="Hensen N."/>
            <person name="Bonometti L."/>
            <person name="Westerberg I."/>
            <person name="Brannstrom I.O."/>
            <person name="Guillou S."/>
            <person name="Cros-Aarteil S."/>
            <person name="Calhoun S."/>
            <person name="Haridas S."/>
            <person name="Kuo A."/>
            <person name="Mondo S."/>
            <person name="Pangilinan J."/>
            <person name="Riley R."/>
            <person name="LaButti K."/>
            <person name="Andreopoulos B."/>
            <person name="Lipzen A."/>
            <person name="Chen C."/>
            <person name="Yan M."/>
            <person name="Daum C."/>
            <person name="Ng V."/>
            <person name="Clum A."/>
            <person name="Steindorff A."/>
            <person name="Ohm R.A."/>
            <person name="Martin F."/>
            <person name="Silar P."/>
            <person name="Natvig D.O."/>
            <person name="Lalanne C."/>
            <person name="Gautier V."/>
            <person name="Ament-Velasquez S.L."/>
            <person name="Kruys A."/>
            <person name="Hutchinson M.I."/>
            <person name="Powell A.J."/>
            <person name="Barry K."/>
            <person name="Miller A.N."/>
            <person name="Grigoriev I.V."/>
            <person name="Debuchy R."/>
            <person name="Gladieux P."/>
            <person name="Hiltunen Thoren M."/>
            <person name="Johannesson H."/>
        </authorList>
    </citation>
    <scope>NUCLEOTIDE SEQUENCE</scope>
    <source>
        <strain evidence="3">PSN324</strain>
    </source>
</reference>
<dbReference type="InterPro" id="IPR022812">
    <property type="entry name" value="Dynamin"/>
</dbReference>
<dbReference type="GO" id="GO:0006897">
    <property type="term" value="P:endocytosis"/>
    <property type="evidence" value="ECO:0007669"/>
    <property type="project" value="TreeGrafter"/>
</dbReference>
<dbReference type="PANTHER" id="PTHR11566:SF21">
    <property type="entry name" value="DYNAMIN RELATED PROTEIN 1, ISOFORM A"/>
    <property type="match status" value="1"/>
</dbReference>
<dbReference type="GO" id="GO:0005874">
    <property type="term" value="C:microtubule"/>
    <property type="evidence" value="ECO:0007669"/>
    <property type="project" value="TreeGrafter"/>
</dbReference>
<dbReference type="GO" id="GO:0016020">
    <property type="term" value="C:membrane"/>
    <property type="evidence" value="ECO:0007669"/>
    <property type="project" value="TreeGrafter"/>
</dbReference>
<dbReference type="AlphaFoldDB" id="A0AAV9HJ18"/>
<dbReference type="PANTHER" id="PTHR11566">
    <property type="entry name" value="DYNAMIN"/>
    <property type="match status" value="1"/>
</dbReference>
<feature type="region of interest" description="Disordered" evidence="1">
    <location>
        <begin position="642"/>
        <end position="763"/>
    </location>
</feature>
<accession>A0AAV9HJ18</accession>
<evidence type="ECO:0000313" key="4">
    <source>
        <dbReference type="Proteomes" id="UP001321749"/>
    </source>
</evidence>
<proteinExistence type="predicted"/>
<dbReference type="EMBL" id="MU865030">
    <property type="protein sequence ID" value="KAK4459658.1"/>
    <property type="molecule type" value="Genomic_DNA"/>
</dbReference>
<dbReference type="PROSITE" id="PS51388">
    <property type="entry name" value="GED"/>
    <property type="match status" value="1"/>
</dbReference>